<feature type="active site" evidence="4">
    <location>
        <position position="144"/>
    </location>
</feature>
<dbReference type="Gene3D" id="3.10.290.10">
    <property type="entry name" value="RNA-binding S4 domain"/>
    <property type="match status" value="1"/>
</dbReference>
<evidence type="ECO:0000313" key="9">
    <source>
        <dbReference type="Proteomes" id="UP000594468"/>
    </source>
</evidence>
<dbReference type="InterPro" id="IPR006224">
    <property type="entry name" value="PsdUridine_synth_RluA-like_CS"/>
</dbReference>
<comment type="similarity">
    <text evidence="2 6">Belongs to the pseudouridine synthase RluA family.</text>
</comment>
<dbReference type="Proteomes" id="UP000594468">
    <property type="component" value="Chromosome"/>
</dbReference>
<sequence>MESHNIVQFTVSESGERLDKIIIAQLPALSRAQVQALIKDGMVTVDGETSKPSAKLKGESLIQVTLPVVEDESIIEPESLDLDIRYEDEHIVVLNKPSGLVVHPGVGNVQGTLVNALLARYPEMIDMQDDPQAEGRMGIVHRLDKDTSGLMVVARHVEALYQLMGQFQARTVEKYYTALLERRPKTNTGTIDAPIARDPRQRKRMAVVRDGKPAVTEFELIDDNFLDGRALVCLRLHTGRTHQIRVHMAFIGCPVVGDIVYGYRKQRTGLKRQFLHASELAFDHPATGERLHFTSELPVGLQNILDKLRS</sequence>
<dbReference type="SMART" id="SM00363">
    <property type="entry name" value="S4"/>
    <property type="match status" value="1"/>
</dbReference>
<dbReference type="Gene3D" id="3.30.2350.10">
    <property type="entry name" value="Pseudouridine synthase"/>
    <property type="match status" value="1"/>
</dbReference>
<evidence type="ECO:0000256" key="5">
    <source>
        <dbReference type="PROSITE-ProRule" id="PRU00182"/>
    </source>
</evidence>
<dbReference type="InterPro" id="IPR006145">
    <property type="entry name" value="PsdUridine_synth_RsuA/RluA"/>
</dbReference>
<gene>
    <name evidence="8" type="ORF">G4Y79_07480</name>
</gene>
<feature type="domain" description="RNA-binding S4" evidence="7">
    <location>
        <begin position="16"/>
        <end position="74"/>
    </location>
</feature>
<proteinExistence type="inferred from homology"/>
<dbReference type="CDD" id="cd02869">
    <property type="entry name" value="PseudoU_synth_RluA_like"/>
    <property type="match status" value="1"/>
</dbReference>
<dbReference type="Pfam" id="PF00849">
    <property type="entry name" value="PseudoU_synth_2"/>
    <property type="match status" value="1"/>
</dbReference>
<dbReference type="InterPro" id="IPR050188">
    <property type="entry name" value="RluA_PseudoU_synthase"/>
</dbReference>
<dbReference type="PROSITE" id="PS50889">
    <property type="entry name" value="S4"/>
    <property type="match status" value="1"/>
</dbReference>
<evidence type="ECO:0000256" key="6">
    <source>
        <dbReference type="RuleBase" id="RU362028"/>
    </source>
</evidence>
<dbReference type="PANTHER" id="PTHR21600:SF44">
    <property type="entry name" value="RIBOSOMAL LARGE SUBUNIT PSEUDOURIDINE SYNTHASE D"/>
    <property type="match status" value="1"/>
</dbReference>
<dbReference type="PANTHER" id="PTHR21600">
    <property type="entry name" value="MITOCHONDRIAL RNA PSEUDOURIDINE SYNTHASE"/>
    <property type="match status" value="1"/>
</dbReference>
<evidence type="ECO:0000256" key="1">
    <source>
        <dbReference type="ARBA" id="ARBA00000073"/>
    </source>
</evidence>
<dbReference type="PROSITE" id="PS01129">
    <property type="entry name" value="PSI_RLU"/>
    <property type="match status" value="1"/>
</dbReference>
<comment type="catalytic activity">
    <reaction evidence="1 6">
        <text>a uridine in RNA = a pseudouridine in RNA</text>
        <dbReference type="Rhea" id="RHEA:48348"/>
        <dbReference type="Rhea" id="RHEA-COMP:12068"/>
        <dbReference type="Rhea" id="RHEA-COMP:12069"/>
        <dbReference type="ChEBI" id="CHEBI:65314"/>
        <dbReference type="ChEBI" id="CHEBI:65315"/>
    </reaction>
</comment>
<dbReference type="GO" id="GO:0000455">
    <property type="term" value="P:enzyme-directed rRNA pseudouridine synthesis"/>
    <property type="evidence" value="ECO:0007669"/>
    <property type="project" value="TreeGrafter"/>
</dbReference>
<dbReference type="EMBL" id="CP062983">
    <property type="protein sequence ID" value="QPC84205.1"/>
    <property type="molecule type" value="Genomic_DNA"/>
</dbReference>
<keyword evidence="3 6" id="KW-0413">Isomerase</keyword>
<dbReference type="InterPro" id="IPR006225">
    <property type="entry name" value="PsdUridine_synth_RluC/D"/>
</dbReference>
<evidence type="ECO:0000256" key="2">
    <source>
        <dbReference type="ARBA" id="ARBA00010876"/>
    </source>
</evidence>
<reference evidence="8 9" key="1">
    <citation type="submission" date="2020-02" db="EMBL/GenBank/DDBJ databases">
        <authorList>
            <person name="Zheng R.K."/>
            <person name="Sun C.M."/>
        </authorList>
    </citation>
    <scope>NUCLEOTIDE SEQUENCE [LARGE SCALE GENOMIC DNA]</scope>
    <source>
        <strain evidence="9">rifampicinis</strain>
    </source>
</reference>
<name>A0A7S8EC10_9CHLR</name>
<dbReference type="AlphaFoldDB" id="A0A7S8EC10"/>
<evidence type="ECO:0000313" key="8">
    <source>
        <dbReference type="EMBL" id="QPC84205.1"/>
    </source>
</evidence>
<keyword evidence="5" id="KW-0694">RNA-binding</keyword>
<evidence type="ECO:0000256" key="4">
    <source>
        <dbReference type="PIRSR" id="PIRSR606225-1"/>
    </source>
</evidence>
<dbReference type="SUPFAM" id="SSF55120">
    <property type="entry name" value="Pseudouridine synthase"/>
    <property type="match status" value="1"/>
</dbReference>
<accession>A0A7S8EC10</accession>
<dbReference type="InterPro" id="IPR036986">
    <property type="entry name" value="S4_RNA-bd_sf"/>
</dbReference>
<keyword evidence="9" id="KW-1185">Reference proteome</keyword>
<dbReference type="CDD" id="cd00165">
    <property type="entry name" value="S4"/>
    <property type="match status" value="1"/>
</dbReference>
<protein>
    <recommendedName>
        <fullName evidence="6">Pseudouridine synthase</fullName>
        <ecNumber evidence="6">5.4.99.-</ecNumber>
    </recommendedName>
</protein>
<dbReference type="EC" id="5.4.99.-" evidence="6"/>
<evidence type="ECO:0000259" key="7">
    <source>
        <dbReference type="SMART" id="SM00363"/>
    </source>
</evidence>
<comment type="function">
    <text evidence="6">Responsible for synthesis of pseudouridine from uracil.</text>
</comment>
<dbReference type="NCBIfam" id="TIGR00005">
    <property type="entry name" value="rluA_subfam"/>
    <property type="match status" value="1"/>
</dbReference>
<dbReference type="GO" id="GO:0003723">
    <property type="term" value="F:RNA binding"/>
    <property type="evidence" value="ECO:0007669"/>
    <property type="project" value="UniProtKB-KW"/>
</dbReference>
<dbReference type="SUPFAM" id="SSF55174">
    <property type="entry name" value="Alpha-L RNA-binding motif"/>
    <property type="match status" value="1"/>
</dbReference>
<dbReference type="InterPro" id="IPR020103">
    <property type="entry name" value="PsdUridine_synth_cat_dom_sf"/>
</dbReference>
<dbReference type="InterPro" id="IPR002942">
    <property type="entry name" value="S4_RNA-bd"/>
</dbReference>
<organism evidence="8 9">
    <name type="scientific">Phototrophicus methaneseepsis</name>
    <dbReference type="NCBI Taxonomy" id="2710758"/>
    <lineage>
        <taxon>Bacteria</taxon>
        <taxon>Bacillati</taxon>
        <taxon>Chloroflexota</taxon>
        <taxon>Candidatus Thermofontia</taxon>
        <taxon>Phototrophicales</taxon>
        <taxon>Phototrophicaceae</taxon>
        <taxon>Phototrophicus</taxon>
    </lineage>
</organism>
<dbReference type="Pfam" id="PF01479">
    <property type="entry name" value="S4"/>
    <property type="match status" value="1"/>
</dbReference>
<evidence type="ECO:0000256" key="3">
    <source>
        <dbReference type="ARBA" id="ARBA00023235"/>
    </source>
</evidence>
<dbReference type="GO" id="GO:0120159">
    <property type="term" value="F:rRNA pseudouridine synthase activity"/>
    <property type="evidence" value="ECO:0007669"/>
    <property type="project" value="UniProtKB-ARBA"/>
</dbReference>
<dbReference type="KEGG" id="pmet:G4Y79_07480"/>